<dbReference type="InterPro" id="IPR016039">
    <property type="entry name" value="Thiolase-like"/>
</dbReference>
<dbReference type="InterPro" id="IPR055123">
    <property type="entry name" value="SpnB-like_Rossmann"/>
</dbReference>
<dbReference type="SMART" id="SM00826">
    <property type="entry name" value="PKS_DH"/>
    <property type="match status" value="1"/>
</dbReference>
<dbReference type="FunFam" id="3.40.50.720:FF:000209">
    <property type="entry name" value="Polyketide synthase Pks12"/>
    <property type="match status" value="1"/>
</dbReference>
<dbReference type="PROSITE" id="PS00606">
    <property type="entry name" value="KS3_1"/>
    <property type="match status" value="1"/>
</dbReference>
<comment type="pathway">
    <text evidence="1">Antibiotic biosynthesis.</text>
</comment>
<keyword evidence="8" id="KW-0012">Acyltransferase</keyword>
<evidence type="ECO:0000256" key="10">
    <source>
        <dbReference type="SAM" id="MobiDB-lite"/>
    </source>
</evidence>
<dbReference type="InterPro" id="IPR049551">
    <property type="entry name" value="PKS_DH_C"/>
</dbReference>
<evidence type="ECO:0000256" key="1">
    <source>
        <dbReference type="ARBA" id="ARBA00004792"/>
    </source>
</evidence>
<dbReference type="PROSITE" id="PS00012">
    <property type="entry name" value="PHOSPHOPANTETHEINE"/>
    <property type="match status" value="1"/>
</dbReference>
<dbReference type="RefSeq" id="WP_167024704.1">
    <property type="nucleotide sequence ID" value="NZ_CP050177.1"/>
</dbReference>
<feature type="domain" description="Ketosynthase family 3 (KS3)" evidence="12">
    <location>
        <begin position="12"/>
        <end position="438"/>
    </location>
</feature>
<dbReference type="InterPro" id="IPR020807">
    <property type="entry name" value="PKS_DH"/>
</dbReference>
<dbReference type="Proteomes" id="UP000501179">
    <property type="component" value="Chromosome"/>
</dbReference>
<keyword evidence="6" id="KW-0045">Antibiotic biosynthesis</keyword>
<dbReference type="GO" id="GO:0031177">
    <property type="term" value="F:phosphopantetheine binding"/>
    <property type="evidence" value="ECO:0007669"/>
    <property type="project" value="InterPro"/>
</dbReference>
<dbReference type="InterPro" id="IPR016035">
    <property type="entry name" value="Acyl_Trfase/lysoPLipase"/>
</dbReference>
<dbReference type="PANTHER" id="PTHR43775">
    <property type="entry name" value="FATTY ACID SYNTHASE"/>
    <property type="match status" value="1"/>
</dbReference>
<evidence type="ECO:0000313" key="15">
    <source>
        <dbReference type="Proteomes" id="UP000501179"/>
    </source>
</evidence>
<dbReference type="InterPro" id="IPR013149">
    <property type="entry name" value="ADH-like_C"/>
</dbReference>
<dbReference type="PROSITE" id="PS50075">
    <property type="entry name" value="CARRIER"/>
    <property type="match status" value="1"/>
</dbReference>
<dbReference type="InterPro" id="IPR014043">
    <property type="entry name" value="Acyl_transferase_dom"/>
</dbReference>
<evidence type="ECO:0000256" key="6">
    <source>
        <dbReference type="ARBA" id="ARBA00023194"/>
    </source>
</evidence>
<dbReference type="SMART" id="SM00822">
    <property type="entry name" value="PKS_KR"/>
    <property type="match status" value="1"/>
</dbReference>
<reference evidence="14 15" key="1">
    <citation type="submission" date="2020-03" db="EMBL/GenBank/DDBJ databases">
        <title>A novel species.</title>
        <authorList>
            <person name="Gao J."/>
        </authorList>
    </citation>
    <scope>NUCLEOTIDE SEQUENCE [LARGE SCALE GENOMIC DNA]</scope>
    <source>
        <strain evidence="14 15">QMT-12</strain>
    </source>
</reference>
<evidence type="ECO:0000256" key="8">
    <source>
        <dbReference type="ARBA" id="ARBA00023315"/>
    </source>
</evidence>
<dbReference type="InterPro" id="IPR020843">
    <property type="entry name" value="ER"/>
</dbReference>
<dbReference type="GO" id="GO:0033068">
    <property type="term" value="P:macrolide biosynthetic process"/>
    <property type="evidence" value="ECO:0007669"/>
    <property type="project" value="UniProtKB-ARBA"/>
</dbReference>
<dbReference type="InterPro" id="IPR016036">
    <property type="entry name" value="Malonyl_transacylase_ACP-bd"/>
</dbReference>
<dbReference type="KEGG" id="slia:HA039_05740"/>
<dbReference type="Pfam" id="PF21089">
    <property type="entry name" value="PKS_DH_N"/>
    <property type="match status" value="1"/>
</dbReference>
<dbReference type="Pfam" id="PF22953">
    <property type="entry name" value="SpnB_Rossmann"/>
    <property type="match status" value="1"/>
</dbReference>
<dbReference type="FunFam" id="3.40.366.10:FF:000002">
    <property type="entry name" value="Probable polyketide synthase 2"/>
    <property type="match status" value="1"/>
</dbReference>
<proteinExistence type="predicted"/>
<dbReference type="Pfam" id="PF08240">
    <property type="entry name" value="ADH_N"/>
    <property type="match status" value="1"/>
</dbReference>
<dbReference type="GO" id="GO:0016491">
    <property type="term" value="F:oxidoreductase activity"/>
    <property type="evidence" value="ECO:0007669"/>
    <property type="project" value="InterPro"/>
</dbReference>
<evidence type="ECO:0000259" key="11">
    <source>
        <dbReference type="PROSITE" id="PS50075"/>
    </source>
</evidence>
<feature type="region of interest" description="Disordered" evidence="10">
    <location>
        <begin position="1026"/>
        <end position="1050"/>
    </location>
</feature>
<dbReference type="PROSITE" id="PS52019">
    <property type="entry name" value="PKS_MFAS_DH"/>
    <property type="match status" value="1"/>
</dbReference>
<evidence type="ECO:0000256" key="9">
    <source>
        <dbReference type="PROSITE-ProRule" id="PRU01363"/>
    </source>
</evidence>
<dbReference type="InterPro" id="IPR049552">
    <property type="entry name" value="PKS_DH_N"/>
</dbReference>
<evidence type="ECO:0000256" key="7">
    <source>
        <dbReference type="ARBA" id="ARBA00023268"/>
    </source>
</evidence>
<evidence type="ECO:0000256" key="2">
    <source>
        <dbReference type="ARBA" id="ARBA00022450"/>
    </source>
</evidence>
<sequence>MARASTPPTPEREAIAIVSMGCRYPGGVRSPEDLWELVAAGGDVITEFPANRGWDLDRLHDPAPDGVGRSATRHGGFLHDADLFDAKFFGISPREAAGMDPQQRVLLEVAWETFERAGLDRAALAGSNTGVFVGAMAQEYGPRLHEDGKGTGGYRLTGSTVSVLSGRLAYYFGTRGPAVTVDTACSSSLVALHLAAQSLREGECDLALAGGVAVMSTPGLFVDFSRQGGLAPDGRCKPFSDDADGTAWSEGAGLLLLERASDAIARGHRIHALIRGSAVNQDGASNGLTAPSRSAQENVITLALARAGLSSRDVDAVEAHGTGTELGDPIEASALAATYGRSRTPGRPLWLGSLKSNLGHAQAAAGVGGVIKMVQAMRAGVLPRSLRSDRPSRHVDWRRSGLALLAEARTWPREGRPLRAGVSSFGISGTNAHLLLEEAAPQPETARDGGAAGPYVWPLSGPTADSLRLQASALSDFLAAAPEARPEDVAHVLRSRTGFAHRGAVVAGTRTDLLAGLSDLASGKAAPAVPGRYRSPTVLRAAAAQGAAGPVFVFPGQGSQWRGMGLLLLEESSTFRTHMDACAEALAPYCDWRLADALRGESLDRVDVVQPALFAVMVSLARMWESAGVRPGAVVGHSQGEIAAAHVAGVLTLADACRVVALRSKALHTVSGSGGMVSVPLDAESTGRLLDAVGGTDGGVGIAAFNGPRATVVAGPTGALDEVLAACERQGVDAKRIAVDYASHTAAMEVLREPLVKDLADVVPRPSSVPVHSTLTGEIADTAVMDASYWYENLRNPVRFRTAVQRLIDRRHRVFVEVSPHPVLGMAVQEILDDVGVPGTVLGSVRRDSGGLEQFTVSAAAARTAGVTVDLAPLQPPGRPTELPTFAFDRSRYWITAPDAVGAPDTDRPAAGLTTRRVELPSGQEVFTARIDTDGHPWLTDHAVRGTVLVPATVTLSLVADAGRAAGVGTIEELTLEGPLPVPDRGAIEIRLLLEPADASGHRALEVHARQPGAADWDRHASGTLTAAPEESGAAGGTPDAAASGVWPPAGATEVGTRDAYARLAVRGYGYGPAFGGLGRAWEKDGEILAEVTLPAGVPIDSSGTAHPALLDTALHAALLRTGDELLVPFTWRGVSLRPARTRTLRVRSRVEADRITLECADEQGRPVATVASLTLRPSRPAPGAEGQTFALTWERTETGDTPAPLSWASLAAPALGAPRDVPDLASLPRSVPDVVAALIGADAPDADAPGRGGPSLPEEADRLAGEAMDLLQGWLAEPRLSSARLVILTRRALAVTGREAVPGLASAAVTGLVRAAQAEHPGAFQLIDIDDDPASLASLPAAFADGGPELAVRSGTIHRPRLRVPDDDGLLPEPAGPGAWRLDVTSRGTLDNLALVPHPEAEEPLGPRQVRIRVRAAGLNFRDIAVGLALVAGERTMGSEGAGLVTEVGADVTGTAVGDRVFGVFERSLGPVAVADERMVAPVPAGWTLAQAASVPIVYITAYQCLAEIAALRPGESVLVHTATGGVGLAAIQLARHFGAEVFATAGPAKHDLLRARGLDRDHIASSRSLDFEDAFRTATGGRGVDVVLNSLSGKAIDASLRLLAPGGRFVEMGKTDIRDVASTEAAHPDVTYRAYNILGIEPDRIGEVLAELISLFERGALHHLPIRAWDVHQGRTPLRLLSRARQRGKLVLTMPRAFDPDRPALVTGGADGLGAVLARHLVTTHRARRLLLLSRRGPQAPGAAALRDELTALGAEVTVLACDVTDRAALARVVTDRPPGSVFHTAGVLSDGLLTRLTPARLRAVMRPKAHAAWHLHELTRDLDLSAFVLFSSTAGVIGGPGQANYAAANTFLDSLAQHRRSAGLEATSLAWGLWQERTGMTAHLSPADLAALAAGGVAPLATDHALRLLDEAMASSRALLVPLRPALTGLRPESRADLLFGDPRTPGAVPAAPVRDRPAAAPVAAKAPEHSAEALVRMVCAQAAEVIGYTDTVTVSPTDSFKELGFDSLLSVDLRNRLNAATGLRLPAEAVLKHPTPRALVAFIMAGLEER</sequence>
<feature type="domain" description="PKS/mFAS DH" evidence="13">
    <location>
        <begin position="908"/>
        <end position="1185"/>
    </location>
</feature>
<dbReference type="Gene3D" id="3.10.129.110">
    <property type="entry name" value="Polyketide synthase dehydratase"/>
    <property type="match status" value="1"/>
</dbReference>
<dbReference type="InterPro" id="IPR020806">
    <property type="entry name" value="PKS_PP-bd"/>
</dbReference>
<dbReference type="GO" id="GO:0004315">
    <property type="term" value="F:3-oxoacyl-[acyl-carrier-protein] synthase activity"/>
    <property type="evidence" value="ECO:0007669"/>
    <property type="project" value="InterPro"/>
</dbReference>
<dbReference type="Pfam" id="PF02801">
    <property type="entry name" value="Ketoacyl-synt_C"/>
    <property type="match status" value="1"/>
</dbReference>
<gene>
    <name evidence="14" type="ORF">HA039_05740</name>
</gene>
<dbReference type="SUPFAM" id="SSF51735">
    <property type="entry name" value="NAD(P)-binding Rossmann-fold domains"/>
    <property type="match status" value="3"/>
</dbReference>
<protein>
    <submittedName>
        <fullName evidence="14">Type I polyketide synthase</fullName>
    </submittedName>
</protein>
<dbReference type="InterPro" id="IPR014031">
    <property type="entry name" value="Ketoacyl_synth_C"/>
</dbReference>
<dbReference type="Pfam" id="PF16197">
    <property type="entry name" value="KAsynt_C_assoc"/>
    <property type="match status" value="1"/>
</dbReference>
<dbReference type="InterPro" id="IPR020841">
    <property type="entry name" value="PKS_Beta-ketoAc_synthase_dom"/>
</dbReference>
<dbReference type="Gene3D" id="3.30.70.3290">
    <property type="match status" value="1"/>
</dbReference>
<keyword evidence="4" id="KW-0808">Transferase</keyword>
<feature type="domain" description="Carrier" evidence="11">
    <location>
        <begin position="1973"/>
        <end position="2051"/>
    </location>
</feature>
<dbReference type="Pfam" id="PF00109">
    <property type="entry name" value="ketoacyl-synt"/>
    <property type="match status" value="1"/>
</dbReference>
<dbReference type="GO" id="GO:0004312">
    <property type="term" value="F:fatty acid synthase activity"/>
    <property type="evidence" value="ECO:0007669"/>
    <property type="project" value="TreeGrafter"/>
</dbReference>
<name>A0A6G9GUV4_9ACTN</name>
<dbReference type="Pfam" id="PF00550">
    <property type="entry name" value="PP-binding"/>
    <property type="match status" value="1"/>
</dbReference>
<dbReference type="InterPro" id="IPR011032">
    <property type="entry name" value="GroES-like_sf"/>
</dbReference>
<keyword evidence="7" id="KW-0511">Multifunctional enzyme</keyword>
<keyword evidence="3" id="KW-0597">Phosphoprotein</keyword>
<dbReference type="CDD" id="cd00833">
    <property type="entry name" value="PKS"/>
    <property type="match status" value="1"/>
</dbReference>
<feature type="region of interest" description="N-terminal hotdog fold" evidence="9">
    <location>
        <begin position="908"/>
        <end position="1032"/>
    </location>
</feature>
<dbReference type="InterPro" id="IPR049900">
    <property type="entry name" value="PKS_mFAS_DH"/>
</dbReference>
<dbReference type="Pfam" id="PF14765">
    <property type="entry name" value="PS-DH"/>
    <property type="match status" value="1"/>
</dbReference>
<keyword evidence="5" id="KW-0521">NADP</keyword>
<dbReference type="SUPFAM" id="SSF52151">
    <property type="entry name" value="FabD/lysophospholipase-like"/>
    <property type="match status" value="1"/>
</dbReference>
<evidence type="ECO:0000313" key="14">
    <source>
        <dbReference type="EMBL" id="QIQ01856.1"/>
    </source>
</evidence>
<dbReference type="SMART" id="SM00823">
    <property type="entry name" value="PKS_PP"/>
    <property type="match status" value="1"/>
</dbReference>
<dbReference type="InterPro" id="IPR013968">
    <property type="entry name" value="PKS_KR"/>
</dbReference>
<dbReference type="SUPFAM" id="SSF47336">
    <property type="entry name" value="ACP-like"/>
    <property type="match status" value="1"/>
</dbReference>
<dbReference type="SUPFAM" id="SSF50129">
    <property type="entry name" value="GroES-like"/>
    <property type="match status" value="1"/>
</dbReference>
<evidence type="ECO:0000256" key="4">
    <source>
        <dbReference type="ARBA" id="ARBA00022679"/>
    </source>
</evidence>
<dbReference type="SUPFAM" id="SSF53901">
    <property type="entry name" value="Thiolase-like"/>
    <property type="match status" value="1"/>
</dbReference>
<dbReference type="GO" id="GO:0006633">
    <property type="term" value="P:fatty acid biosynthetic process"/>
    <property type="evidence" value="ECO:0007669"/>
    <property type="project" value="InterPro"/>
</dbReference>
<dbReference type="InterPro" id="IPR036291">
    <property type="entry name" value="NAD(P)-bd_dom_sf"/>
</dbReference>
<dbReference type="Pfam" id="PF00698">
    <property type="entry name" value="Acyl_transf_1"/>
    <property type="match status" value="1"/>
</dbReference>
<dbReference type="InterPro" id="IPR014030">
    <property type="entry name" value="Ketoacyl_synth_N"/>
</dbReference>
<feature type="active site" description="Proton acceptor; for dehydratase activity" evidence="9">
    <location>
        <position position="942"/>
    </location>
</feature>
<evidence type="ECO:0000256" key="3">
    <source>
        <dbReference type="ARBA" id="ARBA00022553"/>
    </source>
</evidence>
<dbReference type="PANTHER" id="PTHR43775:SF51">
    <property type="entry name" value="INACTIVE PHENOLPHTHIOCEROL SYNTHESIS POLYKETIDE SYNTHASE TYPE I PKS1-RELATED"/>
    <property type="match status" value="1"/>
</dbReference>
<dbReference type="InterPro" id="IPR006162">
    <property type="entry name" value="Ppantetheine_attach_site"/>
</dbReference>
<feature type="region of interest" description="C-terminal hotdog fold" evidence="9">
    <location>
        <begin position="1052"/>
        <end position="1185"/>
    </location>
</feature>
<dbReference type="Pfam" id="PF00107">
    <property type="entry name" value="ADH_zinc_N"/>
    <property type="match status" value="1"/>
</dbReference>
<dbReference type="InterPro" id="IPR013154">
    <property type="entry name" value="ADH-like_N"/>
</dbReference>
<dbReference type="InterPro" id="IPR001227">
    <property type="entry name" value="Ac_transferase_dom_sf"/>
</dbReference>
<dbReference type="InterPro" id="IPR050091">
    <property type="entry name" value="PKS_NRPS_Biosynth_Enz"/>
</dbReference>
<accession>A0A6G9GUV4</accession>
<dbReference type="InterPro" id="IPR042104">
    <property type="entry name" value="PKS_dehydratase_sf"/>
</dbReference>
<dbReference type="EMBL" id="CP050177">
    <property type="protein sequence ID" value="QIQ01856.1"/>
    <property type="molecule type" value="Genomic_DNA"/>
</dbReference>
<keyword evidence="2" id="KW-0596">Phosphopantetheine</keyword>
<evidence type="ECO:0000259" key="12">
    <source>
        <dbReference type="PROSITE" id="PS52004"/>
    </source>
</evidence>
<dbReference type="InterPro" id="IPR036736">
    <property type="entry name" value="ACP-like_sf"/>
</dbReference>
<dbReference type="CDD" id="cd08956">
    <property type="entry name" value="KR_3_FAS_SDR_x"/>
    <property type="match status" value="1"/>
</dbReference>
<dbReference type="PROSITE" id="PS52004">
    <property type="entry name" value="KS3_2"/>
    <property type="match status" value="1"/>
</dbReference>
<dbReference type="SMART" id="SM00829">
    <property type="entry name" value="PKS_ER"/>
    <property type="match status" value="1"/>
</dbReference>
<dbReference type="FunFam" id="3.40.47.10:FF:000019">
    <property type="entry name" value="Polyketide synthase type I"/>
    <property type="match status" value="1"/>
</dbReference>
<evidence type="ECO:0000259" key="13">
    <source>
        <dbReference type="PROSITE" id="PS52019"/>
    </source>
</evidence>
<dbReference type="InterPro" id="IPR032821">
    <property type="entry name" value="PKS_assoc"/>
</dbReference>
<feature type="active site" description="Proton donor; for dehydratase activity" evidence="9">
    <location>
        <position position="1112"/>
    </location>
</feature>
<dbReference type="Gene3D" id="3.40.47.10">
    <property type="match status" value="1"/>
</dbReference>
<dbReference type="SUPFAM" id="SSF55048">
    <property type="entry name" value="Probable ACP-binding domain of malonyl-CoA ACP transacylase"/>
    <property type="match status" value="1"/>
</dbReference>
<dbReference type="InterPro" id="IPR018201">
    <property type="entry name" value="Ketoacyl_synth_AS"/>
</dbReference>
<dbReference type="Gene3D" id="1.10.1200.10">
    <property type="entry name" value="ACP-like"/>
    <property type="match status" value="1"/>
</dbReference>
<dbReference type="Gene3D" id="3.90.180.10">
    <property type="entry name" value="Medium-chain alcohol dehydrogenases, catalytic domain"/>
    <property type="match status" value="1"/>
</dbReference>
<keyword evidence="15" id="KW-1185">Reference proteome</keyword>
<dbReference type="Gene3D" id="3.40.50.720">
    <property type="entry name" value="NAD(P)-binding Rossmann-like Domain"/>
    <property type="match status" value="1"/>
</dbReference>
<dbReference type="InterPro" id="IPR057326">
    <property type="entry name" value="KR_dom"/>
</dbReference>
<dbReference type="SMART" id="SM00825">
    <property type="entry name" value="PKS_KS"/>
    <property type="match status" value="1"/>
</dbReference>
<dbReference type="InterPro" id="IPR009081">
    <property type="entry name" value="PP-bd_ACP"/>
</dbReference>
<evidence type="ECO:0000256" key="5">
    <source>
        <dbReference type="ARBA" id="ARBA00022857"/>
    </source>
</evidence>
<organism evidence="14 15">
    <name type="scientific">Streptomyces liangshanensis</name>
    <dbReference type="NCBI Taxonomy" id="2717324"/>
    <lineage>
        <taxon>Bacteria</taxon>
        <taxon>Bacillati</taxon>
        <taxon>Actinomycetota</taxon>
        <taxon>Actinomycetes</taxon>
        <taxon>Kitasatosporales</taxon>
        <taxon>Streptomycetaceae</taxon>
        <taxon>Streptomyces</taxon>
    </lineage>
</organism>
<dbReference type="Gene3D" id="3.40.50.11460">
    <property type="match status" value="1"/>
</dbReference>
<dbReference type="SMART" id="SM00827">
    <property type="entry name" value="PKS_AT"/>
    <property type="match status" value="1"/>
</dbReference>
<dbReference type="Gene3D" id="3.40.366.10">
    <property type="entry name" value="Malonyl-Coenzyme A Acyl Carrier Protein, domain 2"/>
    <property type="match status" value="1"/>
</dbReference>
<dbReference type="CDD" id="cd05195">
    <property type="entry name" value="enoyl_red"/>
    <property type="match status" value="1"/>
</dbReference>
<dbReference type="Pfam" id="PF08659">
    <property type="entry name" value="KR"/>
    <property type="match status" value="1"/>
</dbReference>